<keyword evidence="3" id="KW-1185">Reference proteome</keyword>
<accession>A0ABW4IY41</accession>
<feature type="non-terminal residue" evidence="2">
    <location>
        <position position="1"/>
    </location>
</feature>
<dbReference type="RefSeq" id="WP_381088398.1">
    <property type="nucleotide sequence ID" value="NZ_JBHUDX010000083.1"/>
</dbReference>
<feature type="compositionally biased region" description="Basic and acidic residues" evidence="1">
    <location>
        <begin position="26"/>
        <end position="39"/>
    </location>
</feature>
<sequence>AAGAGPLATPRVLPRRTRGASLAQQLRKEAAHTSGRPEGEGDNDVISPDASARAMIAIQQGLKRARMSQADGPAGADGRPTDPRDPGAHRL</sequence>
<evidence type="ECO:0000313" key="2">
    <source>
        <dbReference type="EMBL" id="MFD1661848.1"/>
    </source>
</evidence>
<evidence type="ECO:0000256" key="1">
    <source>
        <dbReference type="SAM" id="MobiDB-lite"/>
    </source>
</evidence>
<feature type="region of interest" description="Disordered" evidence="1">
    <location>
        <begin position="1"/>
        <end position="91"/>
    </location>
</feature>
<proteinExistence type="predicted"/>
<gene>
    <name evidence="2" type="ORF">ACFSL4_27580</name>
</gene>
<comment type="caution">
    <text evidence="2">The sequence shown here is derived from an EMBL/GenBank/DDBJ whole genome shotgun (WGS) entry which is preliminary data.</text>
</comment>
<evidence type="ECO:0008006" key="4">
    <source>
        <dbReference type="Google" id="ProtNLM"/>
    </source>
</evidence>
<name>A0ABW4IY41_9ACTN</name>
<evidence type="ECO:0000313" key="3">
    <source>
        <dbReference type="Proteomes" id="UP001597261"/>
    </source>
</evidence>
<protein>
    <recommendedName>
        <fullName evidence="4">ATP-binding protein</fullName>
    </recommendedName>
</protein>
<organism evidence="2 3">
    <name type="scientific">Streptomyces caeni</name>
    <dbReference type="NCBI Taxonomy" id="2307231"/>
    <lineage>
        <taxon>Bacteria</taxon>
        <taxon>Bacillati</taxon>
        <taxon>Actinomycetota</taxon>
        <taxon>Actinomycetes</taxon>
        <taxon>Kitasatosporales</taxon>
        <taxon>Streptomycetaceae</taxon>
        <taxon>Streptomyces</taxon>
    </lineage>
</organism>
<feature type="compositionally biased region" description="Basic and acidic residues" evidence="1">
    <location>
        <begin position="79"/>
        <end position="91"/>
    </location>
</feature>
<reference evidence="3" key="1">
    <citation type="journal article" date="2019" name="Int. J. Syst. Evol. Microbiol.">
        <title>The Global Catalogue of Microorganisms (GCM) 10K type strain sequencing project: providing services to taxonomists for standard genome sequencing and annotation.</title>
        <authorList>
            <consortium name="The Broad Institute Genomics Platform"/>
            <consortium name="The Broad Institute Genome Sequencing Center for Infectious Disease"/>
            <person name="Wu L."/>
            <person name="Ma J."/>
        </authorList>
    </citation>
    <scope>NUCLEOTIDE SEQUENCE [LARGE SCALE GENOMIC DNA]</scope>
    <source>
        <strain evidence="3">CGMCC 1.12470</strain>
    </source>
</reference>
<dbReference type="Proteomes" id="UP001597261">
    <property type="component" value="Unassembled WGS sequence"/>
</dbReference>
<dbReference type="EMBL" id="JBHUDX010000083">
    <property type="protein sequence ID" value="MFD1661848.1"/>
    <property type="molecule type" value="Genomic_DNA"/>
</dbReference>